<dbReference type="PANTHER" id="PTHR11237">
    <property type="entry name" value="COENZYME Q10 BIOSYNTHESIS PROTEIN 7"/>
    <property type="match status" value="1"/>
</dbReference>
<dbReference type="GO" id="GO:0046872">
    <property type="term" value="F:metal ion binding"/>
    <property type="evidence" value="ECO:0007669"/>
    <property type="project" value="UniProtKB-KW"/>
</dbReference>
<dbReference type="EC" id="1.14.99.60" evidence="8"/>
<comment type="caution">
    <text evidence="9">The sequence shown here is derived from an EMBL/GenBank/DDBJ whole genome shotgun (WGS) entry which is preliminary data.</text>
</comment>
<dbReference type="Gene3D" id="1.20.1260.10">
    <property type="match status" value="1"/>
</dbReference>
<dbReference type="GO" id="GO:0005886">
    <property type="term" value="C:plasma membrane"/>
    <property type="evidence" value="ECO:0007669"/>
    <property type="project" value="UniProtKB-SubCell"/>
</dbReference>
<organism evidence="9 10">
    <name type="scientific">PS1 clade bacterium</name>
    <dbReference type="NCBI Taxonomy" id="2175152"/>
    <lineage>
        <taxon>Bacteria</taxon>
        <taxon>Pseudomonadati</taxon>
        <taxon>Pseudomonadota</taxon>
        <taxon>Alphaproteobacteria</taxon>
        <taxon>PS1 clade</taxon>
    </lineage>
</organism>
<dbReference type="PANTHER" id="PTHR11237:SF4">
    <property type="entry name" value="5-DEMETHOXYUBIQUINONE HYDROXYLASE, MITOCHONDRIAL"/>
    <property type="match status" value="1"/>
</dbReference>
<dbReference type="GO" id="GO:0006744">
    <property type="term" value="P:ubiquinone biosynthetic process"/>
    <property type="evidence" value="ECO:0007669"/>
    <property type="project" value="UniProtKB-UniRule"/>
</dbReference>
<name>A0A368DYK4_9PROT</name>
<dbReference type="Pfam" id="PF03232">
    <property type="entry name" value="COQ7"/>
    <property type="match status" value="1"/>
</dbReference>
<evidence type="ECO:0000256" key="7">
    <source>
        <dbReference type="ARBA" id="ARBA00023136"/>
    </source>
</evidence>
<keyword evidence="7 8" id="KW-0472">Membrane</keyword>
<feature type="binding site" evidence="8">
    <location>
        <position position="62"/>
    </location>
    <ligand>
        <name>Fe cation</name>
        <dbReference type="ChEBI" id="CHEBI:24875"/>
        <label>1</label>
    </ligand>
</feature>
<evidence type="ECO:0000256" key="8">
    <source>
        <dbReference type="HAMAP-Rule" id="MF_01658"/>
    </source>
</evidence>
<dbReference type="HAMAP" id="MF_01658">
    <property type="entry name" value="COQ7"/>
    <property type="match status" value="1"/>
</dbReference>
<dbReference type="SUPFAM" id="SSF47240">
    <property type="entry name" value="Ferritin-like"/>
    <property type="match status" value="1"/>
</dbReference>
<comment type="subcellular location">
    <subcellularLocation>
        <location evidence="8">Cell membrane</location>
        <topology evidence="8">Peripheral membrane protein</topology>
    </subcellularLocation>
</comment>
<gene>
    <name evidence="8" type="primary">coq7</name>
    <name evidence="9" type="ORF">DBW69_04630</name>
</gene>
<feature type="binding site" evidence="8">
    <location>
        <position position="148"/>
    </location>
    <ligand>
        <name>Fe cation</name>
        <dbReference type="ChEBI" id="CHEBI:24875"/>
        <label>2</label>
    </ligand>
</feature>
<evidence type="ECO:0000313" key="9">
    <source>
        <dbReference type="EMBL" id="RCL76910.1"/>
    </source>
</evidence>
<keyword evidence="4 8" id="KW-0560">Oxidoreductase</keyword>
<dbReference type="InterPro" id="IPR012347">
    <property type="entry name" value="Ferritin-like"/>
</dbReference>
<dbReference type="EMBL" id="QOQF01000015">
    <property type="protein sequence ID" value="RCL76910.1"/>
    <property type="molecule type" value="Genomic_DNA"/>
</dbReference>
<keyword evidence="2 8" id="KW-0831">Ubiquinone biosynthesis</keyword>
<comment type="catalytic activity">
    <reaction evidence="8">
        <text>a 5-methoxy-2-methyl-3-(all-trans-polyprenyl)benzene-1,4-diol + AH2 + O2 = a 3-demethylubiquinol + A + H2O</text>
        <dbReference type="Rhea" id="RHEA:50908"/>
        <dbReference type="Rhea" id="RHEA-COMP:10859"/>
        <dbReference type="Rhea" id="RHEA-COMP:10914"/>
        <dbReference type="ChEBI" id="CHEBI:13193"/>
        <dbReference type="ChEBI" id="CHEBI:15377"/>
        <dbReference type="ChEBI" id="CHEBI:15379"/>
        <dbReference type="ChEBI" id="CHEBI:17499"/>
        <dbReference type="ChEBI" id="CHEBI:84167"/>
        <dbReference type="ChEBI" id="CHEBI:84422"/>
        <dbReference type="EC" id="1.14.99.60"/>
    </reaction>
</comment>
<dbReference type="CDD" id="cd01042">
    <property type="entry name" value="DMQH"/>
    <property type="match status" value="1"/>
</dbReference>
<feature type="binding site" evidence="8">
    <location>
        <position position="111"/>
    </location>
    <ligand>
        <name>Fe cation</name>
        <dbReference type="ChEBI" id="CHEBI:24875"/>
        <label>2</label>
    </ligand>
</feature>
<keyword evidence="8" id="KW-1003">Cell membrane</keyword>
<feature type="binding site" evidence="8">
    <location>
        <position position="59"/>
    </location>
    <ligand>
        <name>Fe cation</name>
        <dbReference type="ChEBI" id="CHEBI:24875"/>
        <label>1</label>
    </ligand>
</feature>
<accession>A0A368DYK4</accession>
<keyword evidence="5 8" id="KW-0408">Iron</keyword>
<evidence type="ECO:0000256" key="1">
    <source>
        <dbReference type="ARBA" id="ARBA00004749"/>
    </source>
</evidence>
<sequence>MTASKSGKKLSTKTEQMIRVDHAGEHGAVSIYRGQLAVFGNTDSKTEIADLVKHMAEQEQSHMDSFDKLILEKKIRPTVLAPFWDAAGFTLGAVTALMGEKAAMACTAAVEEVIDAHYAEQIEELEKTGEEADLRNMIEEFRADEAEHRDTAIEHGAEDMKGYEFLRSLIRFGCRSAIKISEKI</sequence>
<keyword evidence="6 8" id="KW-0503">Monooxygenase</keyword>
<evidence type="ECO:0000256" key="2">
    <source>
        <dbReference type="ARBA" id="ARBA00022688"/>
    </source>
</evidence>
<feature type="binding site" evidence="8">
    <location>
        <position position="25"/>
    </location>
    <ligand>
        <name>Fe cation</name>
        <dbReference type="ChEBI" id="CHEBI:24875"/>
        <label>1</label>
    </ligand>
</feature>
<proteinExistence type="inferred from homology"/>
<protein>
    <recommendedName>
        <fullName evidence="8">3-demethoxyubiquinol 3-hydroxylase</fullName>
        <shortName evidence="8">DMQ hydroxylase</shortName>
        <ecNumber evidence="8">1.14.99.60</ecNumber>
    </recommendedName>
    <alternativeName>
        <fullName evidence="8">2-nonaprenyl-3-methyl-6-methoxy-1,4-benzoquinol hydroxylase</fullName>
    </alternativeName>
</protein>
<evidence type="ECO:0000313" key="10">
    <source>
        <dbReference type="Proteomes" id="UP000252132"/>
    </source>
</evidence>
<feature type="binding site" evidence="8">
    <location>
        <position position="145"/>
    </location>
    <ligand>
        <name>Fe cation</name>
        <dbReference type="ChEBI" id="CHEBI:24875"/>
        <label>1</label>
    </ligand>
</feature>
<comment type="similarity">
    <text evidence="8">Belongs to the COQ7 family.</text>
</comment>
<dbReference type="UniPathway" id="UPA00232"/>
<dbReference type="AlphaFoldDB" id="A0A368DYK4"/>
<comment type="cofactor">
    <cofactor evidence="8">
        <name>Fe cation</name>
        <dbReference type="ChEBI" id="CHEBI:24875"/>
    </cofactor>
    <text evidence="8">Binds 2 iron ions per subunit.</text>
</comment>
<dbReference type="Proteomes" id="UP000252132">
    <property type="component" value="Unassembled WGS sequence"/>
</dbReference>
<dbReference type="GO" id="GO:0008682">
    <property type="term" value="F:3-demethoxyubiquinol 3-hydroxylase activity"/>
    <property type="evidence" value="ECO:0007669"/>
    <property type="project" value="UniProtKB-EC"/>
</dbReference>
<comment type="pathway">
    <text evidence="1 8">Cofactor biosynthesis; ubiquinone biosynthesis.</text>
</comment>
<dbReference type="InterPro" id="IPR011566">
    <property type="entry name" value="Ubq_synth_Coq7"/>
</dbReference>
<dbReference type="InterPro" id="IPR009078">
    <property type="entry name" value="Ferritin-like_SF"/>
</dbReference>
<evidence type="ECO:0000256" key="3">
    <source>
        <dbReference type="ARBA" id="ARBA00022723"/>
    </source>
</evidence>
<keyword evidence="9" id="KW-0830">Ubiquinone</keyword>
<evidence type="ECO:0000256" key="5">
    <source>
        <dbReference type="ARBA" id="ARBA00023004"/>
    </source>
</evidence>
<feature type="binding site" evidence="8">
    <location>
        <position position="145"/>
    </location>
    <ligand>
        <name>Fe cation</name>
        <dbReference type="ChEBI" id="CHEBI:24875"/>
        <label>2</label>
    </ligand>
</feature>
<reference evidence="9 10" key="1">
    <citation type="journal article" date="2018" name="Microbiome">
        <title>Fine metagenomic profile of the Mediterranean stratified and mixed water columns revealed by assembly and recruitment.</title>
        <authorList>
            <person name="Haro-Moreno J.M."/>
            <person name="Lopez-Perez M."/>
            <person name="De La Torre J.R."/>
            <person name="Picazo A."/>
            <person name="Camacho A."/>
            <person name="Rodriguez-Valera F."/>
        </authorList>
    </citation>
    <scope>NUCLEOTIDE SEQUENCE [LARGE SCALE GENOMIC DNA]</scope>
    <source>
        <strain evidence="9">MED-G55</strain>
    </source>
</reference>
<comment type="function">
    <text evidence="8">Catalyzes the hydroxylation of 2-nonaprenyl-3-methyl-6-methoxy-1,4-benzoquinol during ubiquinone biosynthesis.</text>
</comment>
<evidence type="ECO:0000256" key="6">
    <source>
        <dbReference type="ARBA" id="ARBA00023033"/>
    </source>
</evidence>
<evidence type="ECO:0000256" key="4">
    <source>
        <dbReference type="ARBA" id="ARBA00023002"/>
    </source>
</evidence>
<feature type="binding site" evidence="8">
    <location>
        <position position="59"/>
    </location>
    <ligand>
        <name>Fe cation</name>
        <dbReference type="ChEBI" id="CHEBI:24875"/>
        <label>2</label>
    </ligand>
</feature>
<keyword evidence="3 8" id="KW-0479">Metal-binding</keyword>